<protein>
    <submittedName>
        <fullName evidence="3">Uncharacterized protein</fullName>
    </submittedName>
</protein>
<keyword evidence="2" id="KW-1133">Transmembrane helix</keyword>
<sequence length="137" mass="15773">MLHRRDLNELGGSRPYRHTKTLSRKGYVKPSYKDGVSNPKFPMNILLPRVLRTLYRKEPISSFILVVGAVDAVMGGVGQRWSLFSFGLFIVSLSMILRWWQVQKAQPIITKDKPRRYLPPSSSNVPLPLLTHEKSRR</sequence>
<organism evidence="3 4">
    <name type="scientific">Crocosphaera watsonii WH 0402</name>
    <dbReference type="NCBI Taxonomy" id="1284629"/>
    <lineage>
        <taxon>Bacteria</taxon>
        <taxon>Bacillati</taxon>
        <taxon>Cyanobacteriota</taxon>
        <taxon>Cyanophyceae</taxon>
        <taxon>Oscillatoriophycideae</taxon>
        <taxon>Chroococcales</taxon>
        <taxon>Aphanothecaceae</taxon>
        <taxon>Crocosphaera</taxon>
    </lineage>
</organism>
<feature type="compositionally biased region" description="Low complexity" evidence="1">
    <location>
        <begin position="118"/>
        <end position="130"/>
    </location>
</feature>
<gene>
    <name evidence="3" type="ORF">CWATWH0402_715</name>
</gene>
<keyword evidence="2" id="KW-0812">Transmembrane</keyword>
<name>T2K0Z6_CROWT</name>
<dbReference type="Proteomes" id="UP000018130">
    <property type="component" value="Unassembled WGS sequence"/>
</dbReference>
<feature type="transmembrane region" description="Helical" evidence="2">
    <location>
        <begin position="59"/>
        <end position="77"/>
    </location>
</feature>
<feature type="transmembrane region" description="Helical" evidence="2">
    <location>
        <begin position="83"/>
        <end position="100"/>
    </location>
</feature>
<comment type="caution">
    <text evidence="3">The sequence shown here is derived from an EMBL/GenBank/DDBJ whole genome shotgun (WGS) entry which is preliminary data.</text>
</comment>
<dbReference type="AlphaFoldDB" id="T2K0Z6"/>
<reference evidence="3 4" key="2">
    <citation type="submission" date="2013-09" db="EMBL/GenBank/DDBJ databases">
        <title>Whole genome comparison of six Crocosphaera watsonii strains with differing phenotypes.</title>
        <authorList>
            <person name="Bench S.R."/>
            <person name="Heller P."/>
            <person name="Frank I."/>
            <person name="Arciniega M."/>
            <person name="Shilova I.N."/>
            <person name="Zehr J.P."/>
        </authorList>
    </citation>
    <scope>NUCLEOTIDE SEQUENCE [LARGE SCALE GENOMIC DNA]</scope>
    <source>
        <strain evidence="3 4">WH 0402</strain>
    </source>
</reference>
<reference evidence="3 4" key="1">
    <citation type="submission" date="2013-01" db="EMBL/GenBank/DDBJ databases">
        <authorList>
            <person name="Bench S."/>
        </authorList>
    </citation>
    <scope>NUCLEOTIDE SEQUENCE [LARGE SCALE GENOMIC DNA]</scope>
    <source>
        <strain evidence="3 4">WH 0402</strain>
    </source>
</reference>
<evidence type="ECO:0000313" key="4">
    <source>
        <dbReference type="Proteomes" id="UP000018130"/>
    </source>
</evidence>
<feature type="region of interest" description="Disordered" evidence="1">
    <location>
        <begin position="117"/>
        <end position="137"/>
    </location>
</feature>
<accession>T2K0Z6</accession>
<proteinExistence type="predicted"/>
<dbReference type="EMBL" id="CAQN01001337">
    <property type="protein sequence ID" value="CCQ71047.1"/>
    <property type="molecule type" value="Genomic_DNA"/>
</dbReference>
<evidence type="ECO:0000313" key="3">
    <source>
        <dbReference type="EMBL" id="CCQ71047.1"/>
    </source>
</evidence>
<evidence type="ECO:0000256" key="2">
    <source>
        <dbReference type="SAM" id="Phobius"/>
    </source>
</evidence>
<keyword evidence="2" id="KW-0472">Membrane</keyword>
<evidence type="ECO:0000256" key="1">
    <source>
        <dbReference type="SAM" id="MobiDB-lite"/>
    </source>
</evidence>